<comment type="similarity">
    <text evidence="5">In the C-terminal section; belongs to the eukaryotic ribosomal protein eL40 family.</text>
</comment>
<evidence type="ECO:0000259" key="14">
    <source>
        <dbReference type="PROSITE" id="PS50053"/>
    </source>
</evidence>
<evidence type="ECO:0000256" key="11">
    <source>
        <dbReference type="ARBA" id="ARBA00035124"/>
    </source>
</evidence>
<evidence type="ECO:0000313" key="15">
    <source>
        <dbReference type="EMBL" id="KAF4513046.1"/>
    </source>
</evidence>
<feature type="compositionally biased region" description="Polar residues" evidence="13">
    <location>
        <begin position="128"/>
        <end position="147"/>
    </location>
</feature>
<evidence type="ECO:0000256" key="3">
    <source>
        <dbReference type="ARBA" id="ARBA00004496"/>
    </source>
</evidence>
<evidence type="ECO:0000256" key="2">
    <source>
        <dbReference type="ARBA" id="ARBA00004123"/>
    </source>
</evidence>
<dbReference type="CDD" id="cd01803">
    <property type="entry name" value="Ubl_ubiquitin"/>
    <property type="match status" value="1"/>
</dbReference>
<dbReference type="Pfam" id="PF20644">
    <property type="entry name" value="Rrn7_cyclin_N"/>
    <property type="match status" value="1"/>
</dbReference>
<dbReference type="Gene3D" id="3.10.20.90">
    <property type="entry name" value="Phosphatidylinositol 3-kinase Catalytic Subunit, Chain A, domain 1"/>
    <property type="match status" value="1"/>
</dbReference>
<dbReference type="OrthoDB" id="428577at2759"/>
<dbReference type="GO" id="GO:0005840">
    <property type="term" value="C:ribosome"/>
    <property type="evidence" value="ECO:0007669"/>
    <property type="project" value="UniProtKB-KW"/>
</dbReference>
<feature type="region of interest" description="Disordered" evidence="13">
    <location>
        <begin position="387"/>
        <end position="414"/>
    </location>
</feature>
<feature type="region of interest" description="Disordered" evidence="13">
    <location>
        <begin position="123"/>
        <end position="147"/>
    </location>
</feature>
<protein>
    <recommendedName>
        <fullName evidence="14">Ubiquitin-like domain-containing protein</fullName>
    </recommendedName>
</protein>
<dbReference type="InterPro" id="IPR019956">
    <property type="entry name" value="Ubiquitin_dom"/>
</dbReference>
<evidence type="ECO:0000256" key="5">
    <source>
        <dbReference type="ARBA" id="ARBA00010570"/>
    </source>
</evidence>
<keyword evidence="16" id="KW-1185">Reference proteome</keyword>
<dbReference type="GO" id="GO:0006412">
    <property type="term" value="P:translation"/>
    <property type="evidence" value="ECO:0007669"/>
    <property type="project" value="InterPro"/>
</dbReference>
<dbReference type="GO" id="GO:0005634">
    <property type="term" value="C:nucleus"/>
    <property type="evidence" value="ECO:0007669"/>
    <property type="project" value="UniProtKB-SubCell"/>
</dbReference>
<comment type="function">
    <text evidence="12">Component of the ribosome, a large ribonucleoprotein complex responsible for the synthesis of proteins in the cell. The small ribosomal subunit (SSU) binds messenger RNAs (mRNAs) and translates the encoded message by selecting cognate aminoacyl-transfer RNA (tRNA) molecules. The large subunit (LSU) contains the ribosomal catalytic site termed the peptidyl transferase center (PTC), which catalyzes the formation of peptide bonds, thereby polymerizing the amino acids delivered by tRNAs into a polypeptide chain. The nascent polypeptides leave the ribosome through a tunnel in the LSU and interact with protein factors that function in enzymatic processing, targeting, and the membrane insertion of nascent chains at the exit of the ribosomal tunnel. eL40 is essential for translation of a subset of cellular transcripts, including stress response transcripts, such as DDR2.</text>
</comment>
<evidence type="ECO:0000313" key="16">
    <source>
        <dbReference type="Proteomes" id="UP000557566"/>
    </source>
</evidence>
<evidence type="ECO:0000256" key="8">
    <source>
        <dbReference type="ARBA" id="ARBA00022980"/>
    </source>
</evidence>
<comment type="similarity">
    <text evidence="4">In the N-terminal section; belongs to the ubiquitin family.</text>
</comment>
<dbReference type="Pfam" id="PF01020">
    <property type="entry name" value="Ribosomal_L40e"/>
    <property type="match status" value="1"/>
</dbReference>
<keyword evidence="8" id="KW-0689">Ribosomal protein</keyword>
<evidence type="ECO:0000256" key="4">
    <source>
        <dbReference type="ARBA" id="ARBA00008373"/>
    </source>
</evidence>
<comment type="function">
    <text evidence="1">Component of the 60S subunit of the ribosome.</text>
</comment>
<dbReference type="Proteomes" id="UP000557566">
    <property type="component" value="Unassembled WGS sequence"/>
</dbReference>
<dbReference type="InterPro" id="IPR001975">
    <property type="entry name" value="Ribosomal_eL40_dom"/>
</dbReference>
<accession>A0A8H4PZ21</accession>
<dbReference type="InterPro" id="IPR050158">
    <property type="entry name" value="Ubiquitin_ubiquitin-like"/>
</dbReference>
<dbReference type="GO" id="GO:1990904">
    <property type="term" value="C:ribonucleoprotein complex"/>
    <property type="evidence" value="ECO:0007669"/>
    <property type="project" value="UniProtKB-KW"/>
</dbReference>
<feature type="region of interest" description="Disordered" evidence="13">
    <location>
        <begin position="479"/>
        <end position="502"/>
    </location>
</feature>
<comment type="subunit">
    <text evidence="11">Part of the 60S ribosomal subunit.</text>
</comment>
<dbReference type="GO" id="GO:0005737">
    <property type="term" value="C:cytoplasm"/>
    <property type="evidence" value="ECO:0007669"/>
    <property type="project" value="UniProtKB-SubCell"/>
</dbReference>
<name>A0A8H4PZ21_9HYPO</name>
<dbReference type="SMART" id="SM00213">
    <property type="entry name" value="UBQ"/>
    <property type="match status" value="1"/>
</dbReference>
<gene>
    <name evidence="15" type="ORF">G6O67_000368</name>
</gene>
<keyword evidence="6" id="KW-0963">Cytoplasm</keyword>
<proteinExistence type="inferred from homology"/>
<dbReference type="Pfam" id="PF00240">
    <property type="entry name" value="ubiquitin"/>
    <property type="match status" value="1"/>
</dbReference>
<dbReference type="InterPro" id="IPR019954">
    <property type="entry name" value="Ubiquitin_CS"/>
</dbReference>
<dbReference type="InterPro" id="IPR048538">
    <property type="entry name" value="Rrn7_cyclin_C"/>
</dbReference>
<dbReference type="FunFam" id="3.10.20.90:FF:000014">
    <property type="entry name" value="Ubiquitin-60S ribosomal L40 fusion"/>
    <property type="match status" value="1"/>
</dbReference>
<comment type="caution">
    <text evidence="15">The sequence shown here is derived from an EMBL/GenBank/DDBJ whole genome shotgun (WGS) entry which is preliminary data.</text>
</comment>
<dbReference type="GO" id="GO:0000055">
    <property type="term" value="P:ribosomal large subunit export from nucleus"/>
    <property type="evidence" value="ECO:0007669"/>
    <property type="project" value="UniProtKB-ARBA"/>
</dbReference>
<dbReference type="SUPFAM" id="SSF57829">
    <property type="entry name" value="Zn-binding ribosomal proteins"/>
    <property type="match status" value="1"/>
</dbReference>
<evidence type="ECO:0000256" key="1">
    <source>
        <dbReference type="ARBA" id="ARBA00002241"/>
    </source>
</evidence>
<dbReference type="AlphaFoldDB" id="A0A8H4PZ21"/>
<dbReference type="EMBL" id="JAAVMX010000001">
    <property type="protein sequence ID" value="KAF4513046.1"/>
    <property type="molecule type" value="Genomic_DNA"/>
</dbReference>
<dbReference type="PANTHER" id="PTHR10666">
    <property type="entry name" value="UBIQUITIN"/>
    <property type="match status" value="1"/>
</dbReference>
<comment type="subcellular location">
    <subcellularLocation>
        <location evidence="3">Cytoplasm</location>
    </subcellularLocation>
    <subcellularLocation>
        <location evidence="2">Nucleus</location>
    </subcellularLocation>
</comment>
<keyword evidence="7" id="KW-1017">Isopeptide bond</keyword>
<dbReference type="FunFam" id="4.10.1060.50:FF:000001">
    <property type="entry name" value="ubiquitin-60S ribosomal protein L40"/>
    <property type="match status" value="1"/>
</dbReference>
<feature type="domain" description="Ubiquitin-like" evidence="14">
    <location>
        <begin position="509"/>
        <end position="584"/>
    </location>
</feature>
<dbReference type="GO" id="GO:0003735">
    <property type="term" value="F:structural constituent of ribosome"/>
    <property type="evidence" value="ECO:0007669"/>
    <property type="project" value="InterPro"/>
</dbReference>
<dbReference type="InterPro" id="IPR038587">
    <property type="entry name" value="Ribosomal_eL40_sf"/>
</dbReference>
<dbReference type="InterPro" id="IPR000626">
    <property type="entry name" value="Ubiquitin-like_dom"/>
</dbReference>
<reference evidence="15 16" key="1">
    <citation type="journal article" date="2020" name="Genome Biol. Evol.">
        <title>A new high-quality draft genome assembly of the Chinese cordyceps Ophiocordyceps sinensis.</title>
        <authorList>
            <person name="Shu R."/>
            <person name="Zhang J."/>
            <person name="Meng Q."/>
            <person name="Zhang H."/>
            <person name="Zhou G."/>
            <person name="Li M."/>
            <person name="Wu P."/>
            <person name="Zhao Y."/>
            <person name="Chen C."/>
            <person name="Qin Q."/>
        </authorList>
    </citation>
    <scope>NUCLEOTIDE SEQUENCE [LARGE SCALE GENOMIC DNA]</scope>
    <source>
        <strain evidence="15 16">IOZ07</strain>
    </source>
</reference>
<evidence type="ECO:0000256" key="12">
    <source>
        <dbReference type="ARBA" id="ARBA00045962"/>
    </source>
</evidence>
<dbReference type="InterPro" id="IPR048540">
    <property type="entry name" value="Rrn7_cyclin_N"/>
</dbReference>
<evidence type="ECO:0000256" key="6">
    <source>
        <dbReference type="ARBA" id="ARBA00022490"/>
    </source>
</evidence>
<keyword evidence="9" id="KW-0539">Nucleus</keyword>
<dbReference type="Gene3D" id="4.10.1060.50">
    <property type="match status" value="1"/>
</dbReference>
<evidence type="ECO:0000256" key="10">
    <source>
        <dbReference type="ARBA" id="ARBA00023274"/>
    </source>
</evidence>
<dbReference type="InterPro" id="IPR029071">
    <property type="entry name" value="Ubiquitin-like_domsf"/>
</dbReference>
<evidence type="ECO:0000256" key="7">
    <source>
        <dbReference type="ARBA" id="ARBA00022499"/>
    </source>
</evidence>
<dbReference type="SUPFAM" id="SSF54236">
    <property type="entry name" value="Ubiquitin-like"/>
    <property type="match status" value="1"/>
</dbReference>
<dbReference type="GO" id="GO:0016567">
    <property type="term" value="P:protein ubiquitination"/>
    <property type="evidence" value="ECO:0007669"/>
    <property type="project" value="UniProtKB-ARBA"/>
</dbReference>
<dbReference type="SMART" id="SM01377">
    <property type="entry name" value="Ribosomal_L40e"/>
    <property type="match status" value="1"/>
</dbReference>
<dbReference type="PROSITE" id="PS00299">
    <property type="entry name" value="UBIQUITIN_1"/>
    <property type="match status" value="1"/>
</dbReference>
<sequence>MGFERMPGGERCPECRSRKWYLEDRVRYCSRGHRVEIFIPHDDGGYVPGRRPGVIHRQVKEKQEIVKRPLGDPRVHYLEALELLLQNQASWLIGEQGLRPELKTVIMDLWNLRLRGFPRDDTVPGAMFSSQSSPAPGQLPSTSRSRAQSWDSDRGAAWSLPKLPDTLALCYLATILLRIPTRQGQILDWVNSGNMPYQKAFGDLPREMRDRMLPTYVKVLKAPLRSSLRWKDLSKAVIDLALSYHLNYKLGLPDISYMVMLVHYAKVLSLPIESVVATKGLVAVLESKFGFPVNKTRIYPLDHPEIRLIAYLVVATKLYPRRSLNGVKLARFNWDTWNKGFLLPPRTPYFDDVTPAQVALMSDQDYDAYFDHILRLFGSSQPSECPTARFFSPNPTPLAQPVPRASQGEGEAYENSRRLLRQTLQPPSQHRPDETGSSSGNALRTKADMQRAFYQAAGDVSGIPLELVVQAVSALERQLASSVEGKRGTDPGEESGSVEESASQKSVKMQIFVKTLTGKTITLEVESSDTIDNVKSKIQDKEGIPPDQQRLIFAGKQLEDGRTLSDYNIQKESTLHLVLRLRGGIIEPSLKALASKFNCDKMICRKCYARLPPRATNCRKRKCGHTNQLRPKKKLK</sequence>
<keyword evidence="10" id="KW-0687">Ribonucleoprotein</keyword>
<dbReference type="PROSITE" id="PS50053">
    <property type="entry name" value="UBIQUITIN_2"/>
    <property type="match status" value="1"/>
</dbReference>
<dbReference type="InterPro" id="IPR011332">
    <property type="entry name" value="Ribosomal_zn-bd"/>
</dbReference>
<dbReference type="PRINTS" id="PR00348">
    <property type="entry name" value="UBIQUITIN"/>
</dbReference>
<dbReference type="Pfam" id="PF20645">
    <property type="entry name" value="Rrn7_cyclin_C"/>
    <property type="match status" value="1"/>
</dbReference>
<evidence type="ECO:0000256" key="13">
    <source>
        <dbReference type="SAM" id="MobiDB-lite"/>
    </source>
</evidence>
<evidence type="ECO:0000256" key="9">
    <source>
        <dbReference type="ARBA" id="ARBA00023242"/>
    </source>
</evidence>
<organism evidence="15 16">
    <name type="scientific">Ophiocordyceps sinensis</name>
    <dbReference type="NCBI Taxonomy" id="72228"/>
    <lineage>
        <taxon>Eukaryota</taxon>
        <taxon>Fungi</taxon>
        <taxon>Dikarya</taxon>
        <taxon>Ascomycota</taxon>
        <taxon>Pezizomycotina</taxon>
        <taxon>Sordariomycetes</taxon>
        <taxon>Hypocreomycetidae</taxon>
        <taxon>Hypocreales</taxon>
        <taxon>Ophiocordycipitaceae</taxon>
        <taxon>Ophiocordyceps</taxon>
    </lineage>
</organism>